<dbReference type="Proteomes" id="UP001054252">
    <property type="component" value="Unassembled WGS sequence"/>
</dbReference>
<gene>
    <name evidence="1" type="ORF">SLEP1_g54228</name>
</gene>
<name>A0AAV5MBS0_9ROSI</name>
<proteinExistence type="predicted"/>
<organism evidence="1 2">
    <name type="scientific">Rubroshorea leprosula</name>
    <dbReference type="NCBI Taxonomy" id="152421"/>
    <lineage>
        <taxon>Eukaryota</taxon>
        <taxon>Viridiplantae</taxon>
        <taxon>Streptophyta</taxon>
        <taxon>Embryophyta</taxon>
        <taxon>Tracheophyta</taxon>
        <taxon>Spermatophyta</taxon>
        <taxon>Magnoliopsida</taxon>
        <taxon>eudicotyledons</taxon>
        <taxon>Gunneridae</taxon>
        <taxon>Pentapetalae</taxon>
        <taxon>rosids</taxon>
        <taxon>malvids</taxon>
        <taxon>Malvales</taxon>
        <taxon>Dipterocarpaceae</taxon>
        <taxon>Rubroshorea</taxon>
    </lineage>
</organism>
<evidence type="ECO:0000313" key="1">
    <source>
        <dbReference type="EMBL" id="GKV47316.1"/>
    </source>
</evidence>
<evidence type="ECO:0000313" key="2">
    <source>
        <dbReference type="Proteomes" id="UP001054252"/>
    </source>
</evidence>
<accession>A0AAV5MBS0</accession>
<protein>
    <submittedName>
        <fullName evidence="1">Uncharacterized protein</fullName>
    </submittedName>
</protein>
<comment type="caution">
    <text evidence="1">The sequence shown here is derived from an EMBL/GenBank/DDBJ whole genome shotgun (WGS) entry which is preliminary data.</text>
</comment>
<keyword evidence="2" id="KW-1185">Reference proteome</keyword>
<sequence>MHPASLHAGTSVLEVGHTPAQNGFEWVAGRVASEYTLLASRYELKTLTHPSSVGSPLYCDHIHDGSHNACSYLPSGNHVAGVEAS</sequence>
<dbReference type="EMBL" id="BPVZ01000225">
    <property type="protein sequence ID" value="GKV47316.1"/>
    <property type="molecule type" value="Genomic_DNA"/>
</dbReference>
<dbReference type="AlphaFoldDB" id="A0AAV5MBS0"/>
<reference evidence="1 2" key="1">
    <citation type="journal article" date="2021" name="Commun. Biol.">
        <title>The genome of Shorea leprosula (Dipterocarpaceae) highlights the ecological relevance of drought in aseasonal tropical rainforests.</title>
        <authorList>
            <person name="Ng K.K.S."/>
            <person name="Kobayashi M.J."/>
            <person name="Fawcett J.A."/>
            <person name="Hatakeyama M."/>
            <person name="Paape T."/>
            <person name="Ng C.H."/>
            <person name="Ang C.C."/>
            <person name="Tnah L.H."/>
            <person name="Lee C.T."/>
            <person name="Nishiyama T."/>
            <person name="Sese J."/>
            <person name="O'Brien M.J."/>
            <person name="Copetti D."/>
            <person name="Mohd Noor M.I."/>
            <person name="Ong R.C."/>
            <person name="Putra M."/>
            <person name="Sireger I.Z."/>
            <person name="Indrioko S."/>
            <person name="Kosugi Y."/>
            <person name="Izuno A."/>
            <person name="Isagi Y."/>
            <person name="Lee S.L."/>
            <person name="Shimizu K.K."/>
        </authorList>
    </citation>
    <scope>NUCLEOTIDE SEQUENCE [LARGE SCALE GENOMIC DNA]</scope>
    <source>
        <strain evidence="1">214</strain>
    </source>
</reference>